<dbReference type="GO" id="GO:0016020">
    <property type="term" value="C:membrane"/>
    <property type="evidence" value="ECO:0007669"/>
    <property type="project" value="InterPro"/>
</dbReference>
<dbReference type="PANTHER" id="PTHR22900:SF13">
    <property type="entry name" value="CARBOHYDRATE SULFOTRANSFERASE-RELATED"/>
    <property type="match status" value="1"/>
</dbReference>
<name>A0A7I4Y324_HAECO</name>
<dbReference type="Pfam" id="PF03567">
    <property type="entry name" value="Sulfotransfer_2"/>
    <property type="match status" value="1"/>
</dbReference>
<evidence type="ECO:0000313" key="3">
    <source>
        <dbReference type="WBParaSite" id="HCON_00038260-00001"/>
    </source>
</evidence>
<organism evidence="2 3">
    <name type="scientific">Haemonchus contortus</name>
    <name type="common">Barber pole worm</name>
    <dbReference type="NCBI Taxonomy" id="6289"/>
    <lineage>
        <taxon>Eukaryota</taxon>
        <taxon>Metazoa</taxon>
        <taxon>Ecdysozoa</taxon>
        <taxon>Nematoda</taxon>
        <taxon>Chromadorea</taxon>
        <taxon>Rhabditida</taxon>
        <taxon>Rhabditina</taxon>
        <taxon>Rhabditomorpha</taxon>
        <taxon>Strongyloidea</taxon>
        <taxon>Trichostrongylidae</taxon>
        <taxon>Haemonchus</taxon>
    </lineage>
</organism>
<feature type="transmembrane region" description="Helical" evidence="1">
    <location>
        <begin position="12"/>
        <end position="33"/>
    </location>
</feature>
<accession>A0A7I4Y324</accession>
<dbReference type="AlphaFoldDB" id="A0A7I4Y324"/>
<sequence length="332" mass="39061">RPFLNDMVWQKIVQRPSVFLTFLFTIVLAAYILRQSFRYSAEEPTTVVPSPEPITSTSPIHEDVRQNSMGNLSGVLPRDYHLPSVYLTAPMYRLATCQIEKNMATIRDATFCFLTNHTEFIARKRTISTTFWSNKFCTDVFERRTFASAMELVGEKPTLFAVVRHPIDRFLSGYVDKCHKTVFYYSAEERCFGCKYDMRCFVEKMYKTLLGYYDGSIKKSRMVKYYVRHFAPQTWYCEFDKHKSDYILINYHTGINGTRKIADDFEKVYEQAQVPANYRATIHSEMLKGTTKHSTVKDPFRKVAEKRVLSDDYVMGLLMRMYFYDFIEFGFK</sequence>
<evidence type="ECO:0000313" key="2">
    <source>
        <dbReference type="Proteomes" id="UP000025227"/>
    </source>
</evidence>
<keyword evidence="1" id="KW-0812">Transmembrane</keyword>
<dbReference type="OMA" id="RLATCQI"/>
<proteinExistence type="predicted"/>
<dbReference type="GO" id="GO:0050650">
    <property type="term" value="P:chondroitin sulfate proteoglycan biosynthetic process"/>
    <property type="evidence" value="ECO:0007669"/>
    <property type="project" value="InterPro"/>
</dbReference>
<keyword evidence="2" id="KW-1185">Reference proteome</keyword>
<dbReference type="Proteomes" id="UP000025227">
    <property type="component" value="Unplaced"/>
</dbReference>
<dbReference type="PANTHER" id="PTHR22900">
    <property type="entry name" value="PROTEIN CBG14245-RELATED"/>
    <property type="match status" value="1"/>
</dbReference>
<dbReference type="WBParaSite" id="HCON_00038260-00001">
    <property type="protein sequence ID" value="HCON_00038260-00001"/>
    <property type="gene ID" value="HCON_00038260"/>
</dbReference>
<keyword evidence="1" id="KW-0472">Membrane</keyword>
<protein>
    <submittedName>
        <fullName evidence="3">Carbohydrate sulfotransferase</fullName>
    </submittedName>
</protein>
<dbReference type="GO" id="GO:1902884">
    <property type="term" value="P:positive regulation of response to oxidative stress"/>
    <property type="evidence" value="ECO:0007669"/>
    <property type="project" value="InterPro"/>
</dbReference>
<evidence type="ECO:0000256" key="1">
    <source>
        <dbReference type="SAM" id="Phobius"/>
    </source>
</evidence>
<reference evidence="3" key="1">
    <citation type="submission" date="2020-12" db="UniProtKB">
        <authorList>
            <consortium name="WormBaseParasite"/>
        </authorList>
    </citation>
    <scope>IDENTIFICATION</scope>
    <source>
        <strain evidence="3">MHco3</strain>
    </source>
</reference>
<dbReference type="OrthoDB" id="408912at2759"/>
<dbReference type="GO" id="GO:0047756">
    <property type="term" value="F:chondroitin 4-sulfotransferase activity"/>
    <property type="evidence" value="ECO:0007669"/>
    <property type="project" value="InterPro"/>
</dbReference>
<dbReference type="InterPro" id="IPR005331">
    <property type="entry name" value="Sulfotransferase"/>
</dbReference>
<dbReference type="InterPro" id="IPR007669">
    <property type="entry name" value="Chst-1-like"/>
</dbReference>
<keyword evidence="1" id="KW-1133">Transmembrane helix</keyword>